<feature type="compositionally biased region" description="Polar residues" evidence="2">
    <location>
        <begin position="24"/>
        <end position="34"/>
    </location>
</feature>
<proteinExistence type="predicted"/>
<reference evidence="3" key="1">
    <citation type="journal article" date="2019" name="Beilstein J. Org. Chem.">
        <title>Nanangenines: drimane sesquiterpenoids as the dominant metabolite cohort of a novel Australian fungus, Aspergillus nanangensis.</title>
        <authorList>
            <person name="Lacey H.J."/>
            <person name="Gilchrist C.L.M."/>
            <person name="Crombie A."/>
            <person name="Kalaitzis J.A."/>
            <person name="Vuong D."/>
            <person name="Rutledge P.J."/>
            <person name="Turner P."/>
            <person name="Pitt J.I."/>
            <person name="Lacey E."/>
            <person name="Chooi Y.H."/>
            <person name="Piggott A.M."/>
        </authorList>
    </citation>
    <scope>NUCLEOTIDE SEQUENCE</scope>
    <source>
        <strain evidence="3">MST-FP2251</strain>
    </source>
</reference>
<feature type="compositionally biased region" description="Polar residues" evidence="2">
    <location>
        <begin position="1101"/>
        <end position="1123"/>
    </location>
</feature>
<evidence type="ECO:0000313" key="3">
    <source>
        <dbReference type="EMBL" id="KAF9886992.1"/>
    </source>
</evidence>
<evidence type="ECO:0000256" key="1">
    <source>
        <dbReference type="SAM" id="Coils"/>
    </source>
</evidence>
<feature type="region of interest" description="Disordered" evidence="2">
    <location>
        <begin position="21"/>
        <end position="104"/>
    </location>
</feature>
<accession>A0AAD4GRW1</accession>
<feature type="compositionally biased region" description="Polar residues" evidence="2">
    <location>
        <begin position="1180"/>
        <end position="1191"/>
    </location>
</feature>
<protein>
    <submittedName>
        <fullName evidence="3">Uncharacterized protein</fullName>
    </submittedName>
</protein>
<reference evidence="3" key="2">
    <citation type="submission" date="2020-02" db="EMBL/GenBank/DDBJ databases">
        <authorList>
            <person name="Gilchrist C.L.M."/>
            <person name="Chooi Y.-H."/>
        </authorList>
    </citation>
    <scope>NUCLEOTIDE SEQUENCE</scope>
    <source>
        <strain evidence="3">MST-FP2251</strain>
    </source>
</reference>
<evidence type="ECO:0000313" key="4">
    <source>
        <dbReference type="Proteomes" id="UP001194746"/>
    </source>
</evidence>
<feature type="compositionally biased region" description="Polar residues" evidence="2">
    <location>
        <begin position="86"/>
        <end position="104"/>
    </location>
</feature>
<keyword evidence="1" id="KW-0175">Coiled coil</keyword>
<sequence length="1287" mass="142593">MERPQSSGIDLTAFSFAKPLQPGKSFSLQCSNRPPSGDISRRENFSLGEKATAHDSHTSSQAQQRRRVIPNLGKSEKVVPSPKSSTLAPQGSTRPESMGNNPERLNTAAHMDYESTVHDQNPVETQKHDAAAIQFFWPESRVSDKATAAPTTRILESDACERTQVLSTPQTHASKYPTNKHRDTGTKRSCFLEQPASSERPINEDSVSILDPMGDGINGRRVGKRRRTDTRKAIPDPNGFTSNGNGYQPTEENLLQILSVRIKEREEKEIAALTLTKQMELNVLQLSEENKALRSQLTILGSQLQKKAANMKCYRSQMDAWKRKLAGFKGVLNELGSQYQSIREEAIHVKASTTSLDHERAEIVVEISDVKDTLAIHLNKMEQTRIDISKSHALIDSMKQVLLDAEERNSSLQKHLCEEKRRCAGLEAYIRETSVAQTKRLDSFQASQLNITNIIDAGFESMSTRLENMLATTQTASKNAFEHCLDSITRISGDYTVDKMELQKCRQVFEEVAFRMDTVAHSLTEETRASSEHNRSITSELQAHLQSIRESLGGDSVLFGQLSTNEKACNCLQHELKTLASCVDDFISTVESLTNREAIFTDKIASLEGRISDLMIAKEREIQEAKTTAFAEQAASHDKIQLLSTELAATGDELQAKNLEIEELKNTLLEGTTKVLESESRAQLSEEKAEGLQERVRSIELDIREELSRASVIARDQHKARFEQQLHELTREKAEAGKMVDELNRKLNEVQNSLTERGIIWGKRESELECLLSERRAQIEVFEKSCAEYVIQLTDKDSEIRQHQEKDSGSALCQQLLQDQLKTANEKVFRLEGELSDLSDSARTWAEDSRQKLAVLEDNLLKEKNEYLKVKKALSESNSALSDVEAVKLKTKSEVHELLRRLQESEGWLKKIRESLAEHGVSSPTQPFAETWSKLEVFLKSANMEEFLATKLPSRTNPVQLSVAPSCQPMPATPQKHPGTPGQEVFQTTKLFYRKQTVHSSPFKSKTKTDRLDFVTDILARLPASENPPNIVPFSRIRQQLPLASCSSSQDDSHLTEMLIMTPEEKETGDECSNAPVACADDNAVPPSASKLSHEGITAEVPSTQGGNEKQDFQCNQEPSATTPEDPMGTGSPSKGKAVTFQMEDPGATCGDKDKASNGIEDKAFQKPTITKKPARTYSKVGQSSVSNLQKMGQKASISDEAKENRCATSQPSKNKKAKPSAVPAGQKPSVSSNLGRKAGPASVASGSSQQSPIIEAQTGTYLRAPGKRGGAARRRSRALGLKEGPE</sequence>
<dbReference type="Proteomes" id="UP001194746">
    <property type="component" value="Unassembled WGS sequence"/>
</dbReference>
<feature type="coiled-coil region" evidence="1">
    <location>
        <begin position="276"/>
        <end position="324"/>
    </location>
</feature>
<gene>
    <name evidence="3" type="ORF">FE257_010608</name>
</gene>
<organism evidence="3 4">
    <name type="scientific">Aspergillus nanangensis</name>
    <dbReference type="NCBI Taxonomy" id="2582783"/>
    <lineage>
        <taxon>Eukaryota</taxon>
        <taxon>Fungi</taxon>
        <taxon>Dikarya</taxon>
        <taxon>Ascomycota</taxon>
        <taxon>Pezizomycotina</taxon>
        <taxon>Eurotiomycetes</taxon>
        <taxon>Eurotiomycetidae</taxon>
        <taxon>Eurotiales</taxon>
        <taxon>Aspergillaceae</taxon>
        <taxon>Aspergillus</taxon>
        <taxon>Aspergillus subgen. Circumdati</taxon>
    </lineage>
</organism>
<dbReference type="EMBL" id="VCAU01000068">
    <property type="protein sequence ID" value="KAF9886992.1"/>
    <property type="molecule type" value="Genomic_DNA"/>
</dbReference>
<feature type="compositionally biased region" description="Basic and acidic residues" evidence="2">
    <location>
        <begin position="1151"/>
        <end position="1165"/>
    </location>
</feature>
<feature type="coiled-coil region" evidence="1">
    <location>
        <begin position="814"/>
        <end position="873"/>
    </location>
</feature>
<feature type="compositionally biased region" description="Polar residues" evidence="2">
    <location>
        <begin position="1245"/>
        <end position="1261"/>
    </location>
</feature>
<feature type="region of interest" description="Disordered" evidence="2">
    <location>
        <begin position="194"/>
        <end position="248"/>
    </location>
</feature>
<feature type="region of interest" description="Disordered" evidence="2">
    <location>
        <begin position="1066"/>
        <end position="1287"/>
    </location>
</feature>
<name>A0AAD4GRW1_ASPNN</name>
<comment type="caution">
    <text evidence="3">The sequence shown here is derived from an EMBL/GenBank/DDBJ whole genome shotgun (WGS) entry which is preliminary data.</text>
</comment>
<feature type="coiled-coil region" evidence="1">
    <location>
        <begin position="647"/>
        <end position="753"/>
    </location>
</feature>
<evidence type="ECO:0000256" key="2">
    <source>
        <dbReference type="SAM" id="MobiDB-lite"/>
    </source>
</evidence>
<feature type="compositionally biased region" description="Polar residues" evidence="2">
    <location>
        <begin position="239"/>
        <end position="248"/>
    </location>
</feature>
<keyword evidence="4" id="KW-1185">Reference proteome</keyword>